<keyword evidence="2" id="KW-1185">Reference proteome</keyword>
<dbReference type="KEGG" id="pvw:HU752_027540"/>
<evidence type="ECO:0000313" key="1">
    <source>
        <dbReference type="EMBL" id="QXI27616.1"/>
    </source>
</evidence>
<proteinExistence type="predicted"/>
<evidence type="ECO:0000313" key="2">
    <source>
        <dbReference type="Proteomes" id="UP000634530"/>
    </source>
</evidence>
<protein>
    <submittedName>
        <fullName evidence="1">Uncharacterized protein</fullName>
    </submittedName>
</protein>
<dbReference type="Proteomes" id="UP000634530">
    <property type="component" value="Chromosome"/>
</dbReference>
<gene>
    <name evidence="1" type="ORF">HU752_027540</name>
</gene>
<name>A0A9E6PK21_9PSED</name>
<reference evidence="1 2" key="2">
    <citation type="journal article" date="2021" name="Microorganisms">
        <title>The Ever-Expanding Pseudomonas Genus: Description of 43 New Species and Partition of the Pseudomonas putida Group.</title>
        <authorList>
            <person name="Girard L."/>
            <person name="Lood C."/>
            <person name="Hofte M."/>
            <person name="Vandamme P."/>
            <person name="Rokni-Zadeh H."/>
            <person name="van Noort V."/>
            <person name="Lavigne R."/>
            <person name="De Mot R."/>
        </authorList>
    </citation>
    <scope>NUCLEOTIDE SEQUENCE [LARGE SCALE GENOMIC DNA]</scope>
    <source>
        <strain evidence="1 2">RW8P3</strain>
    </source>
</reference>
<reference evidence="1 2" key="1">
    <citation type="journal article" date="2020" name="Microorganisms">
        <title>Reliable Identification of Environmental Pseudomonas Isolates Using the rpoD Gene.</title>
        <authorList>
            <consortium name="The Broad Institute Genome Sequencing Platform"/>
            <person name="Girard L."/>
            <person name="Lood C."/>
            <person name="Rokni-Zadeh H."/>
            <person name="van Noort V."/>
            <person name="Lavigne R."/>
            <person name="De Mot R."/>
        </authorList>
    </citation>
    <scope>NUCLEOTIDE SEQUENCE [LARGE SCALE GENOMIC DNA]</scope>
    <source>
        <strain evidence="1 2">RW8P3</strain>
    </source>
</reference>
<dbReference type="RefSeq" id="WP_186678348.1">
    <property type="nucleotide sequence ID" value="NZ_CP077093.1"/>
</dbReference>
<organism evidence="1 2">
    <name type="scientific">Pseudomonas vanderleydeniana</name>
    <dbReference type="NCBI Taxonomy" id="2745495"/>
    <lineage>
        <taxon>Bacteria</taxon>
        <taxon>Pseudomonadati</taxon>
        <taxon>Pseudomonadota</taxon>
        <taxon>Gammaproteobacteria</taxon>
        <taxon>Pseudomonadales</taxon>
        <taxon>Pseudomonadaceae</taxon>
        <taxon>Pseudomonas</taxon>
    </lineage>
</organism>
<dbReference type="AlphaFoldDB" id="A0A9E6PK21"/>
<sequence length="135" mass="15491">MNLSLELLKRRSLHRRPFALDPLDALQRYLVADLRIAVERRDDRLHLLTRDGDPCTLEYTDGYRISRTLHGVGHITTQHWQRLNLSLCRSYMSIDCQQAVPIVRGLISADHSRQQVLQDLTAFFNLSSAAKHSAA</sequence>
<dbReference type="EMBL" id="CP077093">
    <property type="protein sequence ID" value="QXI27616.1"/>
    <property type="molecule type" value="Genomic_DNA"/>
</dbReference>
<accession>A0A9E6PK21</accession>